<evidence type="ECO:0000259" key="4">
    <source>
        <dbReference type="PROSITE" id="PS51865"/>
    </source>
</evidence>
<dbReference type="GO" id="GO:0004402">
    <property type="term" value="F:histone acetyltransferase activity"/>
    <property type="evidence" value="ECO:0007669"/>
    <property type="project" value="InterPro"/>
</dbReference>
<evidence type="ECO:0000313" key="5">
    <source>
        <dbReference type="EMBL" id="QSL66544.1"/>
    </source>
</evidence>
<dbReference type="GO" id="GO:0051123">
    <property type="term" value="P:RNA polymerase II preinitiation complex assembly"/>
    <property type="evidence" value="ECO:0007669"/>
    <property type="project" value="TreeGrafter"/>
</dbReference>
<dbReference type="PANTHER" id="PTHR13900">
    <property type="entry name" value="TRANSCRIPTION INITIATION FACTOR TFIID"/>
    <property type="match status" value="1"/>
</dbReference>
<keyword evidence="2" id="KW-0539">Nucleus</keyword>
<feature type="region of interest" description="Disordered" evidence="3">
    <location>
        <begin position="759"/>
        <end position="787"/>
    </location>
</feature>
<dbReference type="PANTHER" id="PTHR13900:SF0">
    <property type="entry name" value="TRANSCRIPTION INITIATION FACTOR TFIID SUBUNIT 1"/>
    <property type="match status" value="1"/>
</dbReference>
<name>A0A899G1V4_9ASCO</name>
<proteinExistence type="predicted"/>
<dbReference type="Pfam" id="PF12157">
    <property type="entry name" value="DUF3591"/>
    <property type="match status" value="1"/>
</dbReference>
<protein>
    <recommendedName>
        <fullName evidence="4">PDZ GRASP-type domain-containing protein</fullName>
    </recommendedName>
</protein>
<dbReference type="InterPro" id="IPR022591">
    <property type="entry name" value="TAF1_HAT_dom"/>
</dbReference>
<accession>A0A899G1V4</accession>
<gene>
    <name evidence="5" type="ORF">MERGE_000924</name>
</gene>
<dbReference type="AlphaFoldDB" id="A0A899G1V4"/>
<dbReference type="InterPro" id="IPR036034">
    <property type="entry name" value="PDZ_sf"/>
</dbReference>
<evidence type="ECO:0000256" key="2">
    <source>
        <dbReference type="ARBA" id="ARBA00023242"/>
    </source>
</evidence>
<dbReference type="GO" id="GO:0017025">
    <property type="term" value="F:TBP-class protein binding"/>
    <property type="evidence" value="ECO:0007669"/>
    <property type="project" value="InterPro"/>
</dbReference>
<dbReference type="Proteomes" id="UP000663699">
    <property type="component" value="Chromosome 12"/>
</dbReference>
<keyword evidence="6" id="KW-1185">Reference proteome</keyword>
<sequence length="1240" mass="142266">MGRPPKSKEIKRPLSSDDDQRISIEPFFTEELETEAFEEKWMDDLDLLDNDLPEDVVTSEPKKDDSNDLESILKEGYVASGSGEGETEMIPMQLLRLGWGSLQGFDPSLNDTKTIEKHSSEAILKKYFPEFRENEVLKFCELFISKKAFFVPIKHKMTRPCFPSWVRLDVEQDDCQAFSSFDRPIRPRWDDEVIFISSFPEEVNEEIKIDKESPDSFHSSWSNEMNHDLYLTCFDWYRKVFSDEFSPSKNVTLVRSNSKIKFIGEGFLSQLQIDDRIFNGNIELASPVQLNFNDPFLLLDIQKVDSNCYKHSTNDQSSYNDLTRRYNISNDETYDLLRQNQQSRVRQTLGHLSIEHGLVADRLQSPYYKTRLSKTECRLFHRPVLTFKKEKIKDPKILLNTTKDITLSDNSTYVLMEYSEEYPTVISNPGMASKVVVFYRKKSNEDYTRPKMTIGETHILEPQDRSPFWNFGTVDPGETVLTLYNKMIRAPIFAHEPQSTDFLVIRNTCSQGSRYYLRNIKYLYVIGQTFPVVDVPGPHSRKITMVSKNRLKMICLRLLRREESGKILIKQMAHHFPDQNEMQLRQRLKEFMDFQRKGDDQGCWRLKSSEVLPSEVVIRSMISPEMVCLIESMQVGLQNLEDAGYGRAVEDENMDETCLSIDQQLVPWILTRNFINATQGRAMLKLHGDGDPTGCGQGFSFIRTSMKGGFKSLDETMDEKTDGDKSKSGHGYNIAKQSKAYEDEIARIWKSQRNGLSITENSTTSDSEYADSQKESSNDNKMDGGWYASTPQSTDLIENDNYVSINSQMGSGQSNKVLRIQRFTRNSSGQLERKVEIVHNINVIRAYIRHRQLIDDEATMMEKMGPTDDDDVNRRRKKLLEEQLTRLKHNHERRQARKAAKAAQKAGASVLCETSLPNTKKNTSSTSKRSVNCGWSCEGDIIEIRKYALRGEDEERSRTHGFHVLKVVEGSVADKAGIESYYDFICEVDGVELTEDFEWLSTYLLGTDRPLRVVIWSLKDQMERCILLLPSKHFGLSLRWCSISVAQKVVWHVLSIETGSPAEIAGLFPYDDYIVGTPEGLLRSESDLEALIDNYMNRSLGLYVYNKRRKTTRLVVLMPNRKWGGFGALGCGLGYGYLHRLPGITKKKIPPVSKISETFLYEESQDTLGIPLTETEKMLGAPSNSQLISQTKLKTRSRKTDKVFDEEILELMKEGEEKSEVIEKNVVFVSPEPGSQETTD</sequence>
<feature type="compositionally biased region" description="Basic and acidic residues" evidence="3">
    <location>
        <begin position="771"/>
        <end position="782"/>
    </location>
</feature>
<dbReference type="GO" id="GO:0016251">
    <property type="term" value="F:RNA polymerase II general transcription initiation factor activity"/>
    <property type="evidence" value="ECO:0007669"/>
    <property type="project" value="InterPro"/>
</dbReference>
<feature type="region of interest" description="Disordered" evidence="3">
    <location>
        <begin position="1"/>
        <end position="24"/>
    </location>
</feature>
<organism evidence="5 6">
    <name type="scientific">Pneumocystis wakefieldiae</name>
    <dbReference type="NCBI Taxonomy" id="38082"/>
    <lineage>
        <taxon>Eukaryota</taxon>
        <taxon>Fungi</taxon>
        <taxon>Dikarya</taxon>
        <taxon>Ascomycota</taxon>
        <taxon>Taphrinomycotina</taxon>
        <taxon>Pneumocystomycetes</taxon>
        <taxon>Pneumocystaceae</taxon>
        <taxon>Pneumocystis</taxon>
    </lineage>
</organism>
<dbReference type="InterPro" id="IPR040240">
    <property type="entry name" value="TAF1"/>
</dbReference>
<evidence type="ECO:0000313" key="6">
    <source>
        <dbReference type="Proteomes" id="UP000663699"/>
    </source>
</evidence>
<evidence type="ECO:0000256" key="1">
    <source>
        <dbReference type="ARBA" id="ARBA00004123"/>
    </source>
</evidence>
<reference evidence="5" key="1">
    <citation type="submission" date="2020-06" db="EMBL/GenBank/DDBJ databases">
        <title>Genomes of multiple members of Pneumocystis genus reveal paths to human pathogen Pneumocystis jirovecii.</title>
        <authorList>
            <person name="Cisse O.H."/>
            <person name="Ma L."/>
            <person name="Dekker J."/>
            <person name="Khil P."/>
            <person name="Jo J."/>
            <person name="Brenchley J."/>
            <person name="Blair R."/>
            <person name="Pahar B."/>
            <person name="Chabe M."/>
            <person name="Van Rompay K.A."/>
            <person name="Keesler R."/>
            <person name="Sukura A."/>
            <person name="Hirsch V."/>
            <person name="Kutty G."/>
            <person name="Liu Y."/>
            <person name="Peng L."/>
            <person name="Chen J."/>
            <person name="Song J."/>
            <person name="Weissenbacher-Lang C."/>
            <person name="Xu J."/>
            <person name="Upham N.S."/>
            <person name="Stajich J.E."/>
            <person name="Cuomo C.A."/>
            <person name="Cushion M.T."/>
            <person name="Kovacs J.A."/>
        </authorList>
    </citation>
    <scope>NUCLEOTIDE SEQUENCE</scope>
    <source>
        <strain evidence="5">2A</strain>
    </source>
</reference>
<dbReference type="OrthoDB" id="5752at2759"/>
<dbReference type="EMBL" id="CP054543">
    <property type="protein sequence ID" value="QSL66544.1"/>
    <property type="molecule type" value="Genomic_DNA"/>
</dbReference>
<evidence type="ECO:0000256" key="3">
    <source>
        <dbReference type="SAM" id="MobiDB-lite"/>
    </source>
</evidence>
<dbReference type="Pfam" id="PF04495">
    <property type="entry name" value="GRASP55_65"/>
    <property type="match status" value="1"/>
</dbReference>
<dbReference type="InterPro" id="IPR024958">
    <property type="entry name" value="GRASP_PDZ"/>
</dbReference>
<dbReference type="Gene3D" id="2.30.42.10">
    <property type="match status" value="2"/>
</dbReference>
<feature type="domain" description="PDZ GRASP-type" evidence="4">
    <location>
        <begin position="960"/>
        <end position="1050"/>
    </location>
</feature>
<comment type="subcellular location">
    <subcellularLocation>
        <location evidence="1">Nucleus</location>
    </subcellularLocation>
</comment>
<dbReference type="PROSITE" id="PS51865">
    <property type="entry name" value="PDZ_GRASP"/>
    <property type="match status" value="2"/>
</dbReference>
<dbReference type="GO" id="GO:0005669">
    <property type="term" value="C:transcription factor TFIID complex"/>
    <property type="evidence" value="ECO:0007669"/>
    <property type="project" value="InterPro"/>
</dbReference>
<feature type="domain" description="PDZ GRASP-type" evidence="4">
    <location>
        <begin position="1049"/>
        <end position="1138"/>
    </location>
</feature>
<feature type="compositionally biased region" description="Basic and acidic residues" evidence="3">
    <location>
        <begin position="1"/>
        <end position="22"/>
    </location>
</feature>